<evidence type="ECO:0000313" key="9">
    <source>
        <dbReference type="Proteomes" id="UP000437068"/>
    </source>
</evidence>
<dbReference type="EMBL" id="QXGE01005628">
    <property type="protein sequence ID" value="KAE9266990.1"/>
    <property type="molecule type" value="Genomic_DNA"/>
</dbReference>
<evidence type="ECO:0000313" key="11">
    <source>
        <dbReference type="Proteomes" id="UP000441208"/>
    </source>
</evidence>
<evidence type="ECO:0000313" key="4">
    <source>
        <dbReference type="EMBL" id="KAE9074521.1"/>
    </source>
</evidence>
<evidence type="ECO:0000313" key="12">
    <source>
        <dbReference type="Proteomes" id="UP000488956"/>
    </source>
</evidence>
<evidence type="ECO:0000313" key="10">
    <source>
        <dbReference type="Proteomes" id="UP000440732"/>
    </source>
</evidence>
<dbReference type="Proteomes" id="UP000441208">
    <property type="component" value="Unassembled WGS sequence"/>
</dbReference>
<evidence type="ECO:0000313" key="6">
    <source>
        <dbReference type="EMBL" id="KAE9266990.1"/>
    </source>
</evidence>
<accession>A0A6A4B2U0</accession>
<dbReference type="Proteomes" id="UP000433483">
    <property type="component" value="Unassembled WGS sequence"/>
</dbReference>
<dbReference type="EMBL" id="QXGF01005171">
    <property type="protein sequence ID" value="KAE8918904.1"/>
    <property type="molecule type" value="Genomic_DNA"/>
</dbReference>
<evidence type="ECO:0000313" key="2">
    <source>
        <dbReference type="EMBL" id="KAE9060433.1"/>
    </source>
</evidence>
<sequence>MCRCACSAVQCSAVQCSAVQCSDIRYHVVSTLHVNVYQRESFLRLRLASSIHVAHFYHPACTNGFFRLMYPLQILYPSEYKTHRRV</sequence>
<proteinExistence type="predicted"/>
<keyword evidence="8" id="KW-1185">Reference proteome</keyword>
<dbReference type="EMBL" id="QXGA01005616">
    <property type="protein sequence ID" value="KAE9066392.1"/>
    <property type="molecule type" value="Genomic_DNA"/>
</dbReference>
<comment type="caution">
    <text evidence="6">The sequence shown here is derived from an EMBL/GenBank/DDBJ whole genome shotgun (WGS) entry which is preliminary data.</text>
</comment>
<dbReference type="Proteomes" id="UP000437068">
    <property type="component" value="Unassembled WGS sequence"/>
</dbReference>
<dbReference type="EMBL" id="QXFX01005570">
    <property type="protein sequence ID" value="KAE9060433.1"/>
    <property type="molecule type" value="Genomic_DNA"/>
</dbReference>
<evidence type="ECO:0000313" key="8">
    <source>
        <dbReference type="Proteomes" id="UP000433483"/>
    </source>
</evidence>
<dbReference type="AlphaFoldDB" id="A0A6A4B2U0"/>
<dbReference type="Proteomes" id="UP000429523">
    <property type="component" value="Unassembled WGS sequence"/>
</dbReference>
<evidence type="ECO:0000313" key="5">
    <source>
        <dbReference type="EMBL" id="KAE9165713.1"/>
    </source>
</evidence>
<protein>
    <submittedName>
        <fullName evidence="6">Uncharacterized protein</fullName>
    </submittedName>
</protein>
<name>A0A6A4B2U0_9STRA</name>
<evidence type="ECO:0000313" key="3">
    <source>
        <dbReference type="EMBL" id="KAE9066392.1"/>
    </source>
</evidence>
<dbReference type="Proteomes" id="UP000488956">
    <property type="component" value="Unassembled WGS sequence"/>
</dbReference>
<evidence type="ECO:0000313" key="1">
    <source>
        <dbReference type="EMBL" id="KAE8918904.1"/>
    </source>
</evidence>
<gene>
    <name evidence="6" type="ORF">PF001_g30262</name>
    <name evidence="5" type="ORF">PF005_g29490</name>
    <name evidence="3" type="ORF">PF006_g30253</name>
    <name evidence="4" type="ORF">PF007_g25377</name>
    <name evidence="1" type="ORF">PF009_g30783</name>
    <name evidence="2" type="ORF">PF010_g30221</name>
</gene>
<dbReference type="EMBL" id="QXGB01004580">
    <property type="protein sequence ID" value="KAE9165713.1"/>
    <property type="molecule type" value="Genomic_DNA"/>
</dbReference>
<dbReference type="EMBL" id="QXFZ01002707">
    <property type="protein sequence ID" value="KAE9074521.1"/>
    <property type="molecule type" value="Genomic_DNA"/>
</dbReference>
<reference evidence="7 8" key="1">
    <citation type="submission" date="2018-08" db="EMBL/GenBank/DDBJ databases">
        <title>Genomic investigation of the strawberry pathogen Phytophthora fragariae indicates pathogenicity is determined by transcriptional variation in three key races.</title>
        <authorList>
            <person name="Adams T.M."/>
            <person name="Armitage A.D."/>
            <person name="Sobczyk M.K."/>
            <person name="Bates H.J."/>
            <person name="Dunwell J.M."/>
            <person name="Nellist C.F."/>
            <person name="Harrison R.J."/>
        </authorList>
    </citation>
    <scope>NUCLEOTIDE SEQUENCE [LARGE SCALE GENOMIC DNA]</scope>
    <source>
        <strain evidence="6 9">A4</strain>
        <strain evidence="5 8">NOV-27</strain>
        <strain evidence="3 10">NOV-5</strain>
        <strain evidence="4 11">NOV-71</strain>
        <strain evidence="1 7">NOV-9</strain>
        <strain evidence="2 12">ONT-3</strain>
    </source>
</reference>
<evidence type="ECO:0000313" key="7">
    <source>
        <dbReference type="Proteomes" id="UP000429523"/>
    </source>
</evidence>
<dbReference type="Proteomes" id="UP000440732">
    <property type="component" value="Unassembled WGS sequence"/>
</dbReference>
<organism evidence="6 9">
    <name type="scientific">Phytophthora fragariae</name>
    <dbReference type="NCBI Taxonomy" id="53985"/>
    <lineage>
        <taxon>Eukaryota</taxon>
        <taxon>Sar</taxon>
        <taxon>Stramenopiles</taxon>
        <taxon>Oomycota</taxon>
        <taxon>Peronosporomycetes</taxon>
        <taxon>Peronosporales</taxon>
        <taxon>Peronosporaceae</taxon>
        <taxon>Phytophthora</taxon>
    </lineage>
</organism>